<dbReference type="UniPathway" id="UPA00973"/>
<dbReference type="Gene3D" id="2.160.10.10">
    <property type="entry name" value="Hexapeptide repeat proteins"/>
    <property type="match status" value="1"/>
</dbReference>
<keyword evidence="4 7" id="KW-0677">Repeat</keyword>
<evidence type="ECO:0000259" key="8">
    <source>
        <dbReference type="Pfam" id="PF04613"/>
    </source>
</evidence>
<dbReference type="GO" id="GO:0016410">
    <property type="term" value="F:N-acyltransferase activity"/>
    <property type="evidence" value="ECO:0007669"/>
    <property type="project" value="InterPro"/>
</dbReference>
<dbReference type="NCBIfam" id="TIGR01853">
    <property type="entry name" value="lipid_A_lpxD"/>
    <property type="match status" value="1"/>
</dbReference>
<dbReference type="PANTHER" id="PTHR43378">
    <property type="entry name" value="UDP-3-O-ACYLGLUCOSAMINE N-ACYLTRANSFERASE"/>
    <property type="match status" value="1"/>
</dbReference>
<evidence type="ECO:0000313" key="9">
    <source>
        <dbReference type="EMBL" id="TET60844.1"/>
    </source>
</evidence>
<protein>
    <recommendedName>
        <fullName evidence="7">UDP-3-O-acylglucosamine N-acyltransferase</fullName>
        <ecNumber evidence="7">2.3.1.191</ecNumber>
    </recommendedName>
</protein>
<dbReference type="NCBIfam" id="NF002060">
    <property type="entry name" value="PRK00892.1"/>
    <property type="match status" value="1"/>
</dbReference>
<dbReference type="InterPro" id="IPR018357">
    <property type="entry name" value="Hexapep_transf_CS"/>
</dbReference>
<dbReference type="InterPro" id="IPR020573">
    <property type="entry name" value="UDP_GlcNAc_AcTrfase_non-rep"/>
</dbReference>
<comment type="caution">
    <text evidence="9">The sequence shown here is derived from an EMBL/GenBank/DDBJ whole genome shotgun (WGS) entry which is preliminary data.</text>
</comment>
<evidence type="ECO:0000256" key="5">
    <source>
        <dbReference type="ARBA" id="ARBA00023098"/>
    </source>
</evidence>
<dbReference type="InterPro" id="IPR001451">
    <property type="entry name" value="Hexapep"/>
</dbReference>
<dbReference type="InterPro" id="IPR011004">
    <property type="entry name" value="Trimer_LpxA-like_sf"/>
</dbReference>
<dbReference type="Gene3D" id="3.40.1390.10">
    <property type="entry name" value="MurE/MurF, N-terminal domain"/>
    <property type="match status" value="1"/>
</dbReference>
<dbReference type="PANTHER" id="PTHR43378:SF2">
    <property type="entry name" value="UDP-3-O-ACYLGLUCOSAMINE N-ACYLTRANSFERASE 1, MITOCHONDRIAL-RELATED"/>
    <property type="match status" value="1"/>
</dbReference>
<dbReference type="GO" id="GO:0016020">
    <property type="term" value="C:membrane"/>
    <property type="evidence" value="ECO:0007669"/>
    <property type="project" value="GOC"/>
</dbReference>
<keyword evidence="1 7" id="KW-0444">Lipid biosynthesis</keyword>
<evidence type="ECO:0000256" key="6">
    <source>
        <dbReference type="ARBA" id="ARBA00023315"/>
    </source>
</evidence>
<comment type="pathway">
    <text evidence="7">Bacterial outer membrane biogenesis; LPS lipid A biosynthesis.</text>
</comment>
<dbReference type="HAMAP" id="MF_00523">
    <property type="entry name" value="LpxD"/>
    <property type="match status" value="1"/>
</dbReference>
<dbReference type="AlphaFoldDB" id="A0A523W1E5"/>
<dbReference type="PROSITE" id="PS00101">
    <property type="entry name" value="HEXAPEP_TRANSFERASES"/>
    <property type="match status" value="2"/>
</dbReference>
<keyword evidence="5 7" id="KW-0443">Lipid metabolism</keyword>
<dbReference type="GO" id="GO:0009245">
    <property type="term" value="P:lipid A biosynthetic process"/>
    <property type="evidence" value="ECO:0007669"/>
    <property type="project" value="UniProtKB-UniRule"/>
</dbReference>
<keyword evidence="6 7" id="KW-0012">Acyltransferase</keyword>
<dbReference type="EMBL" id="SOIZ01000280">
    <property type="protein sequence ID" value="TET60844.1"/>
    <property type="molecule type" value="Genomic_DNA"/>
</dbReference>
<dbReference type="SUPFAM" id="SSF51161">
    <property type="entry name" value="Trimeric LpxA-like enzymes"/>
    <property type="match status" value="1"/>
</dbReference>
<evidence type="ECO:0000256" key="1">
    <source>
        <dbReference type="ARBA" id="ARBA00022516"/>
    </source>
</evidence>
<accession>A0A523W1E5</accession>
<keyword evidence="2 7" id="KW-0441">Lipid A biosynthesis</keyword>
<dbReference type="InterPro" id="IPR007691">
    <property type="entry name" value="LpxD"/>
</dbReference>
<dbReference type="Pfam" id="PF00132">
    <property type="entry name" value="Hexapep"/>
    <property type="match status" value="3"/>
</dbReference>
<comment type="similarity">
    <text evidence="7">Belongs to the transferase hexapeptide repeat family. LpxD subfamily.</text>
</comment>
<dbReference type="Proteomes" id="UP000319130">
    <property type="component" value="Unassembled WGS sequence"/>
</dbReference>
<evidence type="ECO:0000256" key="7">
    <source>
        <dbReference type="HAMAP-Rule" id="MF_00523"/>
    </source>
</evidence>
<sequence length="340" mass="35781">MKKSLKELAHLVGGSAGGDENTAIYGVAKVEEAEQGEITFAASDKFLRMAKKGCASAVIVPLEVQDFPKPFIRIKNPRLAFAHLIGLFHPPGLPDFSGIHPTAVLGRGVKVGSNVNIGPCAVVGGGAKIGDNVCICAQVYLGRQVVVGEGSLIHPQVIITDGTILGREVIIHPGAVIGSDGFGFIKKDDGSYYKIPQVGRVIIGDEVEIGANVAIDRATLGETRIGSGCKIDNLVHIAHNVTLGRNVAVVALVGISGSSTIGDGVILAGQAGVTEYVSIGENTMVAAKSGVTKDVGANRFVSGFPARSHSKQKRIWAITNRLPELMQRVKKLEESRERNR</sequence>
<dbReference type="CDD" id="cd03352">
    <property type="entry name" value="LbH_LpxD"/>
    <property type="match status" value="1"/>
</dbReference>
<dbReference type="EC" id="2.3.1.191" evidence="7"/>
<feature type="domain" description="UDP-3-O-[3-hydroxymyristoyl] glucosamine N-acyltransferase non-repeat region" evidence="8">
    <location>
        <begin position="22"/>
        <end position="85"/>
    </location>
</feature>
<evidence type="ECO:0000313" key="10">
    <source>
        <dbReference type="Proteomes" id="UP000319130"/>
    </source>
</evidence>
<evidence type="ECO:0000256" key="4">
    <source>
        <dbReference type="ARBA" id="ARBA00022737"/>
    </source>
</evidence>
<dbReference type="Pfam" id="PF04613">
    <property type="entry name" value="LpxD"/>
    <property type="match status" value="1"/>
</dbReference>
<feature type="active site" description="Proton acceptor" evidence="7">
    <location>
        <position position="239"/>
    </location>
</feature>
<keyword evidence="3 7" id="KW-0808">Transferase</keyword>
<evidence type="ECO:0000256" key="2">
    <source>
        <dbReference type="ARBA" id="ARBA00022556"/>
    </source>
</evidence>
<evidence type="ECO:0000256" key="3">
    <source>
        <dbReference type="ARBA" id="ARBA00022679"/>
    </source>
</evidence>
<comment type="subunit">
    <text evidence="7">Homotrimer.</text>
</comment>
<comment type="catalytic activity">
    <reaction evidence="7">
        <text>a UDP-3-O-[(3R)-3-hydroxyacyl]-alpha-D-glucosamine + a (3R)-hydroxyacyl-[ACP] = a UDP-2-N,3-O-bis[(3R)-3-hydroxyacyl]-alpha-D-glucosamine + holo-[ACP] + H(+)</text>
        <dbReference type="Rhea" id="RHEA:53836"/>
        <dbReference type="Rhea" id="RHEA-COMP:9685"/>
        <dbReference type="Rhea" id="RHEA-COMP:9945"/>
        <dbReference type="ChEBI" id="CHEBI:15378"/>
        <dbReference type="ChEBI" id="CHEBI:64479"/>
        <dbReference type="ChEBI" id="CHEBI:78827"/>
        <dbReference type="ChEBI" id="CHEBI:137740"/>
        <dbReference type="ChEBI" id="CHEBI:137748"/>
        <dbReference type="EC" id="2.3.1.191"/>
    </reaction>
</comment>
<gene>
    <name evidence="7 9" type="primary">lpxD</name>
    <name evidence="9" type="ORF">E3J48_06240</name>
</gene>
<comment type="function">
    <text evidence="7">Catalyzes the N-acylation of UDP-3-O-acylglucosamine using 3-hydroxyacyl-ACP as the acyl donor. Is involved in the biosynthesis of lipid A, a phosphorylated glycolipid that anchors the lipopolysaccharide to the outer membrane of the cell.</text>
</comment>
<dbReference type="GO" id="GO:0103118">
    <property type="term" value="F:UDP-3-O-[(3R)-3-hydroxyacyl]-glucosamine N-acyltransferase activity"/>
    <property type="evidence" value="ECO:0007669"/>
    <property type="project" value="UniProtKB-EC"/>
</dbReference>
<name>A0A523W1E5_UNCAE</name>
<organism evidence="9 10">
    <name type="scientific">Aerophobetes bacterium</name>
    <dbReference type="NCBI Taxonomy" id="2030807"/>
    <lineage>
        <taxon>Bacteria</taxon>
        <taxon>Candidatus Aerophobota</taxon>
    </lineage>
</organism>
<proteinExistence type="inferred from homology"/>
<reference evidence="9 10" key="1">
    <citation type="submission" date="2019-03" db="EMBL/GenBank/DDBJ databases">
        <title>Metabolic potential of uncultured bacteria and archaea associated with petroleum seepage in deep-sea sediments.</title>
        <authorList>
            <person name="Dong X."/>
            <person name="Hubert C."/>
        </authorList>
    </citation>
    <scope>NUCLEOTIDE SEQUENCE [LARGE SCALE GENOMIC DNA]</scope>
    <source>
        <strain evidence="9">E29_bin52</strain>
    </source>
</reference>